<proteinExistence type="predicted"/>
<dbReference type="EMBL" id="JAOWKX010000007">
    <property type="protein sequence ID" value="MCV2885918.1"/>
    <property type="molecule type" value="Genomic_DNA"/>
</dbReference>
<keyword evidence="1" id="KW-0732">Signal</keyword>
<dbReference type="InterPro" id="IPR027843">
    <property type="entry name" value="DUF4440"/>
</dbReference>
<dbReference type="Gene3D" id="3.10.450.50">
    <property type="match status" value="1"/>
</dbReference>
<sequence length="155" mass="17292">MTNSLIRSAWTAACVSLAITTYTVNAEETNTLSSTISVEDSVLFGAFNRCDIDTVGEKFADDLEFYHDISGLTDKAYSVRSLQDMCDRKVGLKRRLIEGSQRVFPVPGFGAIQEGKHEFCHPENGKMDCGIFSFLHVWQKTQAGWKVSRVVSYGH</sequence>
<evidence type="ECO:0000259" key="2">
    <source>
        <dbReference type="Pfam" id="PF14534"/>
    </source>
</evidence>
<feature type="domain" description="DUF4440" evidence="2">
    <location>
        <begin position="43"/>
        <end position="147"/>
    </location>
</feature>
<evidence type="ECO:0000313" key="3">
    <source>
        <dbReference type="EMBL" id="MCV2885918.1"/>
    </source>
</evidence>
<reference evidence="3 4" key="1">
    <citation type="submission" date="2022-10" db="EMBL/GenBank/DDBJ databases">
        <title>Aestuariibacter sp. AA17 isolated from Montipora capitata coral fragment.</title>
        <authorList>
            <person name="Emsley S.A."/>
            <person name="Pfannmuller K.M."/>
            <person name="Loughran R.M."/>
            <person name="Shlafstein M."/>
            <person name="Papke E."/>
            <person name="Saw J.H."/>
            <person name="Ushijima B."/>
            <person name="Videau P."/>
        </authorList>
    </citation>
    <scope>NUCLEOTIDE SEQUENCE [LARGE SCALE GENOMIC DNA]</scope>
    <source>
        <strain evidence="3 4">AA17</strain>
    </source>
</reference>
<feature type="signal peptide" evidence="1">
    <location>
        <begin position="1"/>
        <end position="26"/>
    </location>
</feature>
<evidence type="ECO:0000256" key="1">
    <source>
        <dbReference type="SAM" id="SignalP"/>
    </source>
</evidence>
<dbReference type="Proteomes" id="UP001652504">
    <property type="component" value="Unassembled WGS sequence"/>
</dbReference>
<evidence type="ECO:0000313" key="4">
    <source>
        <dbReference type="Proteomes" id="UP001652504"/>
    </source>
</evidence>
<name>A0ABT3AB76_9ALTE</name>
<dbReference type="Pfam" id="PF14534">
    <property type="entry name" value="DUF4440"/>
    <property type="match status" value="1"/>
</dbReference>
<keyword evidence="4" id="KW-1185">Reference proteome</keyword>
<dbReference type="InterPro" id="IPR032710">
    <property type="entry name" value="NTF2-like_dom_sf"/>
</dbReference>
<dbReference type="RefSeq" id="WP_263713195.1">
    <property type="nucleotide sequence ID" value="NZ_JAOWKX010000007.1"/>
</dbReference>
<dbReference type="SUPFAM" id="SSF54427">
    <property type="entry name" value="NTF2-like"/>
    <property type="match status" value="1"/>
</dbReference>
<feature type="chain" id="PRO_5047215459" evidence="1">
    <location>
        <begin position="27"/>
        <end position="155"/>
    </location>
</feature>
<organism evidence="3 4">
    <name type="scientific">Fluctibacter corallii</name>
    <dbReference type="NCBI Taxonomy" id="2984329"/>
    <lineage>
        <taxon>Bacteria</taxon>
        <taxon>Pseudomonadati</taxon>
        <taxon>Pseudomonadota</taxon>
        <taxon>Gammaproteobacteria</taxon>
        <taxon>Alteromonadales</taxon>
        <taxon>Alteromonadaceae</taxon>
        <taxon>Fluctibacter</taxon>
    </lineage>
</organism>
<accession>A0ABT3AB76</accession>
<comment type="caution">
    <text evidence="3">The sequence shown here is derived from an EMBL/GenBank/DDBJ whole genome shotgun (WGS) entry which is preliminary data.</text>
</comment>
<gene>
    <name evidence="3" type="ORF">OE749_14560</name>
</gene>
<protein>
    <submittedName>
        <fullName evidence="3">Nuclear transport factor 2 family protein</fullName>
    </submittedName>
</protein>